<feature type="region of interest" description="Disordered" evidence="1">
    <location>
        <begin position="23"/>
        <end position="55"/>
    </location>
</feature>
<evidence type="ECO:0000256" key="1">
    <source>
        <dbReference type="SAM" id="MobiDB-lite"/>
    </source>
</evidence>
<protein>
    <submittedName>
        <fullName evidence="2">Uncharacterized protein</fullName>
    </submittedName>
</protein>
<dbReference type="AlphaFoldDB" id="A0A9P8Y9Q5"/>
<accession>A0A9P8Y9Q5</accession>
<gene>
    <name evidence="2" type="ORF">B0I36DRAFT_120884</name>
</gene>
<dbReference type="Proteomes" id="UP000756346">
    <property type="component" value="Unassembled WGS sequence"/>
</dbReference>
<evidence type="ECO:0000313" key="2">
    <source>
        <dbReference type="EMBL" id="KAH7031275.1"/>
    </source>
</evidence>
<proteinExistence type="predicted"/>
<reference evidence="2" key="1">
    <citation type="journal article" date="2021" name="Nat. Commun.">
        <title>Genetic determinants of endophytism in the Arabidopsis root mycobiome.</title>
        <authorList>
            <person name="Mesny F."/>
            <person name="Miyauchi S."/>
            <person name="Thiergart T."/>
            <person name="Pickel B."/>
            <person name="Atanasova L."/>
            <person name="Karlsson M."/>
            <person name="Huettel B."/>
            <person name="Barry K.W."/>
            <person name="Haridas S."/>
            <person name="Chen C."/>
            <person name="Bauer D."/>
            <person name="Andreopoulos W."/>
            <person name="Pangilinan J."/>
            <person name="LaButti K."/>
            <person name="Riley R."/>
            <person name="Lipzen A."/>
            <person name="Clum A."/>
            <person name="Drula E."/>
            <person name="Henrissat B."/>
            <person name="Kohler A."/>
            <person name="Grigoriev I.V."/>
            <person name="Martin F.M."/>
            <person name="Hacquard S."/>
        </authorList>
    </citation>
    <scope>NUCLEOTIDE SEQUENCE</scope>
    <source>
        <strain evidence="2">MPI-CAGE-CH-0230</strain>
    </source>
</reference>
<evidence type="ECO:0000313" key="3">
    <source>
        <dbReference type="Proteomes" id="UP000756346"/>
    </source>
</evidence>
<comment type="caution">
    <text evidence="2">The sequence shown here is derived from an EMBL/GenBank/DDBJ whole genome shotgun (WGS) entry which is preliminary data.</text>
</comment>
<dbReference type="RefSeq" id="XP_046012955.1">
    <property type="nucleotide sequence ID" value="XM_046148033.1"/>
</dbReference>
<dbReference type="EMBL" id="JAGTJQ010000005">
    <property type="protein sequence ID" value="KAH7031275.1"/>
    <property type="molecule type" value="Genomic_DNA"/>
</dbReference>
<name>A0A9P8Y9Q5_9PEZI</name>
<dbReference type="GeneID" id="70177579"/>
<sequence length="131" mass="14484">MLLSDGLSHGRRCHDSFIISSSNCNSSRPGDRGDCATKRRRSREPQSWGRPASSLGRELSLCCICCWDILSGTPRGPRWRGWPTYWRHMLSFSVAGAPGWVQAQGQEDSQNGGGSRLTKEGATRCLLRSLC</sequence>
<organism evidence="2 3">
    <name type="scientific">Microdochium trichocladiopsis</name>
    <dbReference type="NCBI Taxonomy" id="1682393"/>
    <lineage>
        <taxon>Eukaryota</taxon>
        <taxon>Fungi</taxon>
        <taxon>Dikarya</taxon>
        <taxon>Ascomycota</taxon>
        <taxon>Pezizomycotina</taxon>
        <taxon>Sordariomycetes</taxon>
        <taxon>Xylariomycetidae</taxon>
        <taxon>Xylariales</taxon>
        <taxon>Microdochiaceae</taxon>
        <taxon>Microdochium</taxon>
    </lineage>
</organism>
<keyword evidence="3" id="KW-1185">Reference proteome</keyword>